<dbReference type="Proteomes" id="UP001177670">
    <property type="component" value="Unassembled WGS sequence"/>
</dbReference>
<reference evidence="1" key="1">
    <citation type="submission" date="2021-10" db="EMBL/GenBank/DDBJ databases">
        <title>Melipona bicolor Genome sequencing and assembly.</title>
        <authorList>
            <person name="Araujo N.S."/>
            <person name="Arias M.C."/>
        </authorList>
    </citation>
    <scope>NUCLEOTIDE SEQUENCE</scope>
    <source>
        <strain evidence="1">USP_2M_L1-L4_2017</strain>
        <tissue evidence="1">Whole body</tissue>
    </source>
</reference>
<evidence type="ECO:0000313" key="1">
    <source>
        <dbReference type="EMBL" id="KAK1130414.1"/>
    </source>
</evidence>
<comment type="caution">
    <text evidence="1">The sequence shown here is derived from an EMBL/GenBank/DDBJ whole genome shotgun (WGS) entry which is preliminary data.</text>
</comment>
<dbReference type="AlphaFoldDB" id="A0AA40G404"/>
<proteinExistence type="predicted"/>
<gene>
    <name evidence="1" type="ORF">K0M31_018546</name>
</gene>
<sequence>MTTSIANDSHLPAWHEKICESEGRNRIPGRISNYDERQISRSNTLRMSREKKAIQRAGNNSYRNKSFAERLSGHIVEFWHCSDATVGMDVLRQQDREGAWPGQRFGEVKSAERGVKLLVIPG</sequence>
<dbReference type="EMBL" id="JAHYIQ010000007">
    <property type="protein sequence ID" value="KAK1130414.1"/>
    <property type="molecule type" value="Genomic_DNA"/>
</dbReference>
<organism evidence="1 2">
    <name type="scientific">Melipona bicolor</name>
    <dbReference type="NCBI Taxonomy" id="60889"/>
    <lineage>
        <taxon>Eukaryota</taxon>
        <taxon>Metazoa</taxon>
        <taxon>Ecdysozoa</taxon>
        <taxon>Arthropoda</taxon>
        <taxon>Hexapoda</taxon>
        <taxon>Insecta</taxon>
        <taxon>Pterygota</taxon>
        <taxon>Neoptera</taxon>
        <taxon>Endopterygota</taxon>
        <taxon>Hymenoptera</taxon>
        <taxon>Apocrita</taxon>
        <taxon>Aculeata</taxon>
        <taxon>Apoidea</taxon>
        <taxon>Anthophila</taxon>
        <taxon>Apidae</taxon>
        <taxon>Melipona</taxon>
    </lineage>
</organism>
<name>A0AA40G404_9HYME</name>
<evidence type="ECO:0000313" key="2">
    <source>
        <dbReference type="Proteomes" id="UP001177670"/>
    </source>
</evidence>
<accession>A0AA40G404</accession>
<keyword evidence="2" id="KW-1185">Reference proteome</keyword>
<protein>
    <submittedName>
        <fullName evidence="1">Uncharacterized protein</fullName>
    </submittedName>
</protein>